<dbReference type="EMBL" id="HBFB01027553">
    <property type="protein sequence ID" value="CAD8691102.1"/>
    <property type="molecule type" value="Transcribed_RNA"/>
</dbReference>
<proteinExistence type="predicted"/>
<reference evidence="1" key="1">
    <citation type="submission" date="2021-01" db="EMBL/GenBank/DDBJ databases">
        <authorList>
            <person name="Corre E."/>
            <person name="Pelletier E."/>
            <person name="Niang G."/>
            <person name="Scheremetjew M."/>
            <person name="Finn R."/>
            <person name="Kale V."/>
            <person name="Holt S."/>
            <person name="Cochrane G."/>
            <person name="Meng A."/>
            <person name="Brown T."/>
            <person name="Cohen L."/>
        </authorList>
    </citation>
    <scope>NUCLEOTIDE SEQUENCE</scope>
    <source>
        <strain evidence="1">SAG 11-49</strain>
    </source>
</reference>
<organism evidence="1">
    <name type="scientific">Chlamydomonas leiostraca</name>
    <dbReference type="NCBI Taxonomy" id="1034604"/>
    <lineage>
        <taxon>Eukaryota</taxon>
        <taxon>Viridiplantae</taxon>
        <taxon>Chlorophyta</taxon>
        <taxon>core chlorophytes</taxon>
        <taxon>Chlorophyceae</taxon>
        <taxon>CS clade</taxon>
        <taxon>Chlamydomonadales</taxon>
        <taxon>Chlamydomonadaceae</taxon>
        <taxon>Chlamydomonas</taxon>
    </lineage>
</organism>
<dbReference type="AlphaFoldDB" id="A0A7S0RYR2"/>
<name>A0A7S0RYR2_9CHLO</name>
<sequence>MNVQWSGAHGRAWTSLSFPVALLSRAAPAPGNSSSAPLAMQQADLPAPTRPPISVPHSLLHSQPHSLGAWYLPLPHLPSTNFHVSCFHYYVPAHLPVPLGLSCQAMPPKSHAELHATAWILASATTSEGA</sequence>
<gene>
    <name evidence="1" type="ORF">CLEI1391_LOCUS15406</name>
</gene>
<evidence type="ECO:0000313" key="1">
    <source>
        <dbReference type="EMBL" id="CAD8691102.1"/>
    </source>
</evidence>
<protein>
    <submittedName>
        <fullName evidence="1">Uncharacterized protein</fullName>
    </submittedName>
</protein>
<accession>A0A7S0RYR2</accession>